<dbReference type="EMBL" id="DSFP01000070">
    <property type="protein sequence ID" value="HEW46676.1"/>
    <property type="molecule type" value="Genomic_DNA"/>
</dbReference>
<feature type="transmembrane region" description="Helical" evidence="1">
    <location>
        <begin position="30"/>
        <end position="48"/>
    </location>
</feature>
<evidence type="ECO:0000313" key="2">
    <source>
        <dbReference type="EMBL" id="HEW46676.1"/>
    </source>
</evidence>
<name>A0A7C2VII7_9AQUI</name>
<keyword evidence="1" id="KW-1133">Transmembrane helix</keyword>
<comment type="caution">
    <text evidence="2">The sequence shown here is derived from an EMBL/GenBank/DDBJ whole genome shotgun (WGS) entry which is preliminary data.</text>
</comment>
<evidence type="ECO:0000256" key="1">
    <source>
        <dbReference type="SAM" id="Phobius"/>
    </source>
</evidence>
<organism evidence="2">
    <name type="scientific">Hydrogenobacter sp</name>
    <dbReference type="NCBI Taxonomy" id="2152829"/>
    <lineage>
        <taxon>Bacteria</taxon>
        <taxon>Pseudomonadati</taxon>
        <taxon>Aquificota</taxon>
        <taxon>Aquificia</taxon>
        <taxon>Aquificales</taxon>
        <taxon>Aquificaceae</taxon>
        <taxon>Hydrogenobacter</taxon>
    </lineage>
</organism>
<gene>
    <name evidence="2" type="ORF">ENO47_08465</name>
</gene>
<keyword evidence="1" id="KW-0812">Transmembrane</keyword>
<accession>A0A7C2VII7</accession>
<proteinExistence type="predicted"/>
<dbReference type="AlphaFoldDB" id="A0A7C2VII7"/>
<feature type="transmembrane region" description="Helical" evidence="1">
    <location>
        <begin position="6"/>
        <end position="23"/>
    </location>
</feature>
<protein>
    <submittedName>
        <fullName evidence="2">Uncharacterized protein</fullName>
    </submittedName>
</protein>
<reference evidence="2" key="1">
    <citation type="journal article" date="2020" name="mSystems">
        <title>Genome- and Community-Level Interaction Insights into Carbon Utilization and Element Cycling Functions of Hydrothermarchaeota in Hydrothermal Sediment.</title>
        <authorList>
            <person name="Zhou Z."/>
            <person name="Liu Y."/>
            <person name="Xu W."/>
            <person name="Pan J."/>
            <person name="Luo Z.H."/>
            <person name="Li M."/>
        </authorList>
    </citation>
    <scope>NUCLEOTIDE SEQUENCE [LARGE SCALE GENOMIC DNA]</scope>
    <source>
        <strain evidence="2">SpSt-132</strain>
    </source>
</reference>
<feature type="transmembrane region" description="Helical" evidence="1">
    <location>
        <begin position="54"/>
        <end position="78"/>
    </location>
</feature>
<sequence length="90" mass="10438">MERFLLFSIIGFVLGVGFVELTHRLVKKGFLNFYMLSLPLKLFLWAFALYTSYIFYGFLSFIACLLGFIFGFLFTLILRGFVKDGRPKDA</sequence>
<keyword evidence="1" id="KW-0472">Membrane</keyword>